<accession>A0A6J6L3U5</accession>
<dbReference type="SUPFAM" id="SSF55909">
    <property type="entry name" value="Pentein"/>
    <property type="match status" value="1"/>
</dbReference>
<protein>
    <submittedName>
        <fullName evidence="1">Unannotated protein</fullName>
    </submittedName>
</protein>
<dbReference type="GO" id="GO:0019546">
    <property type="term" value="P:L-arginine deiminase pathway"/>
    <property type="evidence" value="ECO:0007669"/>
    <property type="project" value="TreeGrafter"/>
</dbReference>
<sequence length="297" mass="32132">MPIATARKDWGMSKFGVSSSVANLKRVAVRPPTRDADYQAAHWLGAPEQLDLDALQADHAAFVELLRELGCEVDVLPEAPGQPDACFVYDPAFTTPTGVIQLQGAKEARVKEPAMLAGDISALGMPTVGVLIGDATADAGDMFWLDNKTVAIGRTYRTNEAGEKQLREIFAAEGIEALSFHMPHAMGPEYCLHLMSVISPIRDDLAVVYEREAPVTLLQELAKRGIKTISVPDEEYMSLACNVLAVRPGVAVMPSGNPITAQLLRDAGVEVHIYKADVINRGEGGPTCLTRPLWRED</sequence>
<dbReference type="AlphaFoldDB" id="A0A6J6L3U5"/>
<dbReference type="GO" id="GO:0016990">
    <property type="term" value="F:arginine deiminase activity"/>
    <property type="evidence" value="ECO:0007669"/>
    <property type="project" value="TreeGrafter"/>
</dbReference>
<dbReference type="Gene3D" id="3.75.10.10">
    <property type="entry name" value="L-arginine/glycine Amidinotransferase, Chain A"/>
    <property type="match status" value="1"/>
</dbReference>
<reference evidence="1" key="1">
    <citation type="submission" date="2020-05" db="EMBL/GenBank/DDBJ databases">
        <authorList>
            <person name="Chiriac C."/>
            <person name="Salcher M."/>
            <person name="Ghai R."/>
            <person name="Kavagutti S V."/>
        </authorList>
    </citation>
    <scope>NUCLEOTIDE SEQUENCE</scope>
</reference>
<dbReference type="Pfam" id="PF02274">
    <property type="entry name" value="ADI"/>
    <property type="match status" value="1"/>
</dbReference>
<name>A0A6J6L3U5_9ZZZZ</name>
<dbReference type="PANTHER" id="PTHR47271">
    <property type="entry name" value="ARGININE DEIMINASE"/>
    <property type="match status" value="1"/>
</dbReference>
<dbReference type="PANTHER" id="PTHR47271:SF2">
    <property type="entry name" value="ARGININE DEIMINASE"/>
    <property type="match status" value="1"/>
</dbReference>
<proteinExistence type="predicted"/>
<gene>
    <name evidence="1" type="ORF">UFOPK2237_00809</name>
</gene>
<evidence type="ECO:0000313" key="1">
    <source>
        <dbReference type="EMBL" id="CAB4656491.1"/>
    </source>
</evidence>
<dbReference type="EMBL" id="CAEZWI010000099">
    <property type="protein sequence ID" value="CAB4656491.1"/>
    <property type="molecule type" value="Genomic_DNA"/>
</dbReference>
<organism evidence="1">
    <name type="scientific">freshwater metagenome</name>
    <dbReference type="NCBI Taxonomy" id="449393"/>
    <lineage>
        <taxon>unclassified sequences</taxon>
        <taxon>metagenomes</taxon>
        <taxon>ecological metagenomes</taxon>
    </lineage>
</organism>